<evidence type="ECO:0000259" key="1">
    <source>
        <dbReference type="Pfam" id="PF00668"/>
    </source>
</evidence>
<dbReference type="InterPro" id="IPR001242">
    <property type="entry name" value="Condensation_dom"/>
</dbReference>
<accession>A0A9W4DYU8</accession>
<evidence type="ECO:0000313" key="2">
    <source>
        <dbReference type="EMBL" id="CAG6398379.1"/>
    </source>
</evidence>
<dbReference type="GO" id="GO:0008610">
    <property type="term" value="P:lipid biosynthetic process"/>
    <property type="evidence" value="ECO:0007669"/>
    <property type="project" value="UniProtKB-ARBA"/>
</dbReference>
<dbReference type="InterPro" id="IPR023213">
    <property type="entry name" value="CAT-like_dom_sf"/>
</dbReference>
<dbReference type="RefSeq" id="WP_251499685.1">
    <property type="nucleotide sequence ID" value="NZ_CAJSLV010000103.1"/>
</dbReference>
<dbReference type="Gene3D" id="3.30.559.30">
    <property type="entry name" value="Nonribosomal peptide synthetase, condensation domain"/>
    <property type="match status" value="1"/>
</dbReference>
<dbReference type="Pfam" id="PF00668">
    <property type="entry name" value="Condensation"/>
    <property type="match status" value="1"/>
</dbReference>
<dbReference type="GO" id="GO:0005829">
    <property type="term" value="C:cytosol"/>
    <property type="evidence" value="ECO:0007669"/>
    <property type="project" value="TreeGrafter"/>
</dbReference>
<feature type="domain" description="Condensation" evidence="1">
    <location>
        <begin position="72"/>
        <end position="347"/>
    </location>
</feature>
<gene>
    <name evidence="2" type="ORF">SCOCK_70063</name>
</gene>
<dbReference type="GO" id="GO:0031177">
    <property type="term" value="F:phosphopantetheine binding"/>
    <property type="evidence" value="ECO:0007669"/>
    <property type="project" value="TreeGrafter"/>
</dbReference>
<dbReference type="GO" id="GO:0043041">
    <property type="term" value="P:amino acid activation for nonribosomal peptide biosynthetic process"/>
    <property type="evidence" value="ECO:0007669"/>
    <property type="project" value="TreeGrafter"/>
</dbReference>
<dbReference type="PANTHER" id="PTHR45527:SF1">
    <property type="entry name" value="FATTY ACID SYNTHASE"/>
    <property type="match status" value="1"/>
</dbReference>
<dbReference type="Gene3D" id="3.30.559.10">
    <property type="entry name" value="Chloramphenicol acetyltransferase-like domain"/>
    <property type="match status" value="1"/>
</dbReference>
<dbReference type="GO" id="GO:0047527">
    <property type="term" value="F:2,3-dihydroxybenzoate-serine ligase activity"/>
    <property type="evidence" value="ECO:0007669"/>
    <property type="project" value="TreeGrafter"/>
</dbReference>
<evidence type="ECO:0000313" key="3">
    <source>
        <dbReference type="Proteomes" id="UP001152519"/>
    </source>
</evidence>
<dbReference type="GO" id="GO:0009366">
    <property type="term" value="C:enterobactin synthetase complex"/>
    <property type="evidence" value="ECO:0007669"/>
    <property type="project" value="TreeGrafter"/>
</dbReference>
<comment type="caution">
    <text evidence="2">The sequence shown here is derived from an EMBL/GenBank/DDBJ whole genome shotgun (WGS) entry which is preliminary data.</text>
</comment>
<protein>
    <submittedName>
        <fullName evidence="2">Condensation domain-containing protein</fullName>
    </submittedName>
</protein>
<organism evidence="2 3">
    <name type="scientific">Actinacidiphila cocklensis</name>
    <dbReference type="NCBI Taxonomy" id="887465"/>
    <lineage>
        <taxon>Bacteria</taxon>
        <taxon>Bacillati</taxon>
        <taxon>Actinomycetota</taxon>
        <taxon>Actinomycetes</taxon>
        <taxon>Kitasatosporales</taxon>
        <taxon>Streptomycetaceae</taxon>
        <taxon>Actinacidiphila</taxon>
    </lineage>
</organism>
<dbReference type="EMBL" id="CAJSLV010000103">
    <property type="protein sequence ID" value="CAG6398379.1"/>
    <property type="molecule type" value="Genomic_DNA"/>
</dbReference>
<keyword evidence="3" id="KW-1185">Reference proteome</keyword>
<dbReference type="SUPFAM" id="SSF52777">
    <property type="entry name" value="CoA-dependent acyltransferases"/>
    <property type="match status" value="2"/>
</dbReference>
<reference evidence="2" key="1">
    <citation type="submission" date="2021-05" db="EMBL/GenBank/DDBJ databases">
        <authorList>
            <person name="Arsene-Ploetze F."/>
        </authorList>
    </citation>
    <scope>NUCLEOTIDE SEQUENCE</scope>
    <source>
        <strain evidence="2">DSM 42138</strain>
    </source>
</reference>
<name>A0A9W4DYU8_9ACTN</name>
<dbReference type="AlphaFoldDB" id="A0A9W4DYU8"/>
<dbReference type="PANTHER" id="PTHR45527">
    <property type="entry name" value="NONRIBOSOMAL PEPTIDE SYNTHETASE"/>
    <property type="match status" value="1"/>
</dbReference>
<dbReference type="GO" id="GO:0009239">
    <property type="term" value="P:enterobactin biosynthetic process"/>
    <property type="evidence" value="ECO:0007669"/>
    <property type="project" value="TreeGrafter"/>
</dbReference>
<dbReference type="Proteomes" id="UP001152519">
    <property type="component" value="Unassembled WGS sequence"/>
</dbReference>
<sequence>MGDVGAAPVAAPVLADRVLVDFAGEGEGVDEMSWGMWEIWQAMVRQRSALPIGGRAPLEPGTTMADVVAELRYLMCRFHSMRTRLVFDAAGRPTQQLFARGRIALDVYDAEPDADPDAVAAAVEQQYREREFDFAGSWPVRMGTVRQHGRPTHLVTVMHHLVTDGMGGAVMLREVRARESAPVNGMQQLDQARWQGSPAGQRQNARALRHWEGVLRAVPGRQLPGPTDPRSPRHWGAVFRSPALTASLPAILARTGADMPAVLLGLYATALHRATGINPVVVRPVVNNRFRPGLSEVVCMLAQAGVSVLDVAGATAEEAIGLARRSSMSAYKHAYFNPEHLVELIERVSRERGEDVTIGTYLNDRSTYRPSPDAPRPAAQDLRALRAETGFTWIAREDIQTERFFVHVDDAPDGLFFEIRADTHYISPAATESFARAMEAAAIEAASAAPAQGGPGAAGSPVAAAAAVVGAVGAVNVALDAAVGGDAGGPGGVPAEGVRADAAR</sequence>
<proteinExistence type="predicted"/>